<keyword evidence="1" id="KW-0812">Transmembrane</keyword>
<sequence length="109" mass="12419">MLEKRRQELRGKYLKLGTGELVAACVFALVASTIVMPRLSGPGDHFAMWSALIPLLVILVQAGVYWLLARGFNYFVIRLSYPVNQWFARVGKRNVPQLVQDFSVDSRHR</sequence>
<keyword evidence="1" id="KW-1133">Transmembrane helix</keyword>
<name>A0ABV2P5T9_9MICC</name>
<feature type="transmembrane region" description="Helical" evidence="1">
    <location>
        <begin position="46"/>
        <end position="68"/>
    </location>
</feature>
<protein>
    <submittedName>
        <fullName evidence="2">Uncharacterized protein</fullName>
    </submittedName>
</protein>
<dbReference type="GeneID" id="92752871"/>
<feature type="transmembrane region" description="Helical" evidence="1">
    <location>
        <begin position="21"/>
        <end position="40"/>
    </location>
</feature>
<dbReference type="EMBL" id="JBEPSN010000004">
    <property type="protein sequence ID" value="MET4540142.1"/>
    <property type="molecule type" value="Genomic_DNA"/>
</dbReference>
<gene>
    <name evidence="2" type="ORF">ABIE37_001923</name>
</gene>
<dbReference type="RefSeq" id="WP_354228901.1">
    <property type="nucleotide sequence ID" value="NZ_JBEPSN010000004.1"/>
</dbReference>
<reference evidence="2 3" key="1">
    <citation type="submission" date="2024-06" db="EMBL/GenBank/DDBJ databases">
        <title>Sorghum-associated microbial communities from plants grown in Nebraska, USA.</title>
        <authorList>
            <person name="Schachtman D."/>
        </authorList>
    </citation>
    <scope>NUCLEOTIDE SEQUENCE [LARGE SCALE GENOMIC DNA]</scope>
    <source>
        <strain evidence="2 3">3552</strain>
    </source>
</reference>
<proteinExistence type="predicted"/>
<dbReference type="Proteomes" id="UP001549307">
    <property type="component" value="Unassembled WGS sequence"/>
</dbReference>
<keyword evidence="1" id="KW-0472">Membrane</keyword>
<organism evidence="2 3">
    <name type="scientific">Arthrobacter bambusae</name>
    <dbReference type="NCBI Taxonomy" id="1338426"/>
    <lineage>
        <taxon>Bacteria</taxon>
        <taxon>Bacillati</taxon>
        <taxon>Actinomycetota</taxon>
        <taxon>Actinomycetes</taxon>
        <taxon>Micrococcales</taxon>
        <taxon>Micrococcaceae</taxon>
        <taxon>Arthrobacter</taxon>
    </lineage>
</organism>
<keyword evidence="3" id="KW-1185">Reference proteome</keyword>
<evidence type="ECO:0000313" key="2">
    <source>
        <dbReference type="EMBL" id="MET4540142.1"/>
    </source>
</evidence>
<evidence type="ECO:0000256" key="1">
    <source>
        <dbReference type="SAM" id="Phobius"/>
    </source>
</evidence>
<evidence type="ECO:0000313" key="3">
    <source>
        <dbReference type="Proteomes" id="UP001549307"/>
    </source>
</evidence>
<accession>A0ABV2P5T9</accession>
<comment type="caution">
    <text evidence="2">The sequence shown here is derived from an EMBL/GenBank/DDBJ whole genome shotgun (WGS) entry which is preliminary data.</text>
</comment>